<organism evidence="1 2">
    <name type="scientific">Larkinella knui</name>
    <dbReference type="NCBI Taxonomy" id="2025310"/>
    <lineage>
        <taxon>Bacteria</taxon>
        <taxon>Pseudomonadati</taxon>
        <taxon>Bacteroidota</taxon>
        <taxon>Cytophagia</taxon>
        <taxon>Cytophagales</taxon>
        <taxon>Spirosomataceae</taxon>
        <taxon>Larkinella</taxon>
    </lineage>
</organism>
<evidence type="ECO:0008006" key="3">
    <source>
        <dbReference type="Google" id="ProtNLM"/>
    </source>
</evidence>
<evidence type="ECO:0000313" key="1">
    <source>
        <dbReference type="EMBL" id="RRB13885.1"/>
    </source>
</evidence>
<name>A0A3P1CKS4_9BACT</name>
<dbReference type="EMBL" id="RQJP01000003">
    <property type="protein sequence ID" value="RRB13885.1"/>
    <property type="molecule type" value="Genomic_DNA"/>
</dbReference>
<evidence type="ECO:0000313" key="2">
    <source>
        <dbReference type="Proteomes" id="UP000274271"/>
    </source>
</evidence>
<dbReference type="RefSeq" id="WP_124907782.1">
    <property type="nucleotide sequence ID" value="NZ_RQJP01000003.1"/>
</dbReference>
<comment type="caution">
    <text evidence="1">The sequence shown here is derived from an EMBL/GenBank/DDBJ whole genome shotgun (WGS) entry which is preliminary data.</text>
</comment>
<gene>
    <name evidence="1" type="ORF">EHT87_16645</name>
</gene>
<dbReference type="Proteomes" id="UP000274271">
    <property type="component" value="Unassembled WGS sequence"/>
</dbReference>
<keyword evidence="2" id="KW-1185">Reference proteome</keyword>
<reference evidence="1 2" key="1">
    <citation type="submission" date="2018-11" db="EMBL/GenBank/DDBJ databases">
        <authorList>
            <person name="Zhou Z."/>
            <person name="Wang G."/>
        </authorList>
    </citation>
    <scope>NUCLEOTIDE SEQUENCE [LARGE SCALE GENOMIC DNA]</scope>
    <source>
        <strain evidence="1 2">KCTC42998</strain>
    </source>
</reference>
<accession>A0A3P1CKS4</accession>
<dbReference type="AlphaFoldDB" id="A0A3P1CKS4"/>
<dbReference type="OrthoDB" id="9779853at2"/>
<protein>
    <recommendedName>
        <fullName evidence="3">Alpha/beta hydrolase</fullName>
    </recommendedName>
</protein>
<sequence>MITDLLTLKNRILASAFQKPDAVRTGCRTVDSCTTQYYEAEQAAMYLPCARPDILPHAYAGHVPFLDQPDDFCRLMKSFIAKR</sequence>
<proteinExistence type="predicted"/>